<comment type="caution">
    <text evidence="1">The sequence shown here is derived from an EMBL/GenBank/DDBJ whole genome shotgun (WGS) entry which is preliminary data.</text>
</comment>
<name>A0A1L7U3L1_FUSMA</name>
<evidence type="ECO:0000313" key="2">
    <source>
        <dbReference type="Proteomes" id="UP000184255"/>
    </source>
</evidence>
<dbReference type="EMBL" id="FCQH01000016">
    <property type="protein sequence ID" value="CVL05324.1"/>
    <property type="molecule type" value="Genomic_DNA"/>
</dbReference>
<accession>A0A1L7U3L1</accession>
<dbReference type="Proteomes" id="UP000184255">
    <property type="component" value="Unassembled WGS sequence"/>
</dbReference>
<sequence>MPSKAEILQGLANVGFEKEHLEREIKAADDYTKHITQQKLDKQAIVYGLHDQDTKDAARKEYDYYCDILSDLLDKALDRERRMQELRDEERRLSMLLRSAR</sequence>
<evidence type="ECO:0000313" key="1">
    <source>
        <dbReference type="EMBL" id="CVL05324.1"/>
    </source>
</evidence>
<reference evidence="2" key="1">
    <citation type="journal article" date="2016" name="Genome Biol. Evol.">
        <title>Comparative 'omics' of the Fusarium fujikuroi species complex highlights differences in genetic potential and metabolite synthesis.</title>
        <authorList>
            <person name="Niehaus E.-M."/>
            <person name="Muensterkoetter M."/>
            <person name="Proctor R.H."/>
            <person name="Brown D.W."/>
            <person name="Sharon A."/>
            <person name="Idan Y."/>
            <person name="Oren-Young L."/>
            <person name="Sieber C.M."/>
            <person name="Novak O."/>
            <person name="Pencik A."/>
            <person name="Tarkowska D."/>
            <person name="Hromadova K."/>
            <person name="Freeman S."/>
            <person name="Maymon M."/>
            <person name="Elazar M."/>
            <person name="Youssef S.A."/>
            <person name="El-Shabrawy E.S.M."/>
            <person name="Shalaby A.B.A."/>
            <person name="Houterman P."/>
            <person name="Brock N.L."/>
            <person name="Burkhardt I."/>
            <person name="Tsavkelova E.A."/>
            <person name="Dickschat J.S."/>
            <person name="Galuszka P."/>
            <person name="Gueldener U."/>
            <person name="Tudzynski B."/>
        </authorList>
    </citation>
    <scope>NUCLEOTIDE SEQUENCE [LARGE SCALE GENOMIC DNA]</scope>
    <source>
        <strain evidence="2">MRC7560</strain>
    </source>
</reference>
<proteinExistence type="predicted"/>
<dbReference type="AlphaFoldDB" id="A0A1L7U3L1"/>
<dbReference type="RefSeq" id="XP_041689234.1">
    <property type="nucleotide sequence ID" value="XM_041823677.1"/>
</dbReference>
<organism evidence="1 2">
    <name type="scientific">Fusarium mangiferae</name>
    <name type="common">Mango malformation disease fungus</name>
    <dbReference type="NCBI Taxonomy" id="192010"/>
    <lineage>
        <taxon>Eukaryota</taxon>
        <taxon>Fungi</taxon>
        <taxon>Dikarya</taxon>
        <taxon>Ascomycota</taxon>
        <taxon>Pezizomycotina</taxon>
        <taxon>Sordariomycetes</taxon>
        <taxon>Hypocreomycetidae</taxon>
        <taxon>Hypocreales</taxon>
        <taxon>Nectriaceae</taxon>
        <taxon>Fusarium</taxon>
        <taxon>Fusarium fujikuroi species complex</taxon>
    </lineage>
</organism>
<protein>
    <submittedName>
        <fullName evidence="1">Uncharacterized protein</fullName>
    </submittedName>
</protein>
<gene>
    <name evidence="1" type="ORF">FMAN_10815</name>
</gene>
<dbReference type="GeneID" id="65090068"/>
<keyword evidence="2" id="KW-1185">Reference proteome</keyword>
<dbReference type="VEuPathDB" id="FungiDB:FMAN_10815"/>